<dbReference type="RefSeq" id="WP_116886110.1">
    <property type="nucleotide sequence ID" value="NZ_CABMMC010000169.1"/>
</dbReference>
<feature type="transmembrane region" description="Helical" evidence="6">
    <location>
        <begin position="384"/>
        <end position="406"/>
    </location>
</feature>
<evidence type="ECO:0000313" key="9">
    <source>
        <dbReference type="Proteomes" id="UP000245959"/>
    </source>
</evidence>
<feature type="transmembrane region" description="Helical" evidence="6">
    <location>
        <begin position="347"/>
        <end position="372"/>
    </location>
</feature>
<keyword evidence="2" id="KW-1003">Cell membrane</keyword>
<comment type="subcellular location">
    <subcellularLocation>
        <location evidence="1">Cell membrane</location>
        <topology evidence="1">Multi-pass membrane protein</topology>
    </subcellularLocation>
</comment>
<dbReference type="EMBL" id="QEKH01000066">
    <property type="protein sequence ID" value="PVY30244.1"/>
    <property type="molecule type" value="Genomic_DNA"/>
</dbReference>
<dbReference type="Proteomes" id="UP000245959">
    <property type="component" value="Unassembled WGS sequence"/>
</dbReference>
<proteinExistence type="predicted"/>
<evidence type="ECO:0000313" key="7">
    <source>
        <dbReference type="EMBL" id="NMD86229.1"/>
    </source>
</evidence>
<reference evidence="8 9" key="1">
    <citation type="submission" date="2018-04" db="EMBL/GenBank/DDBJ databases">
        <title>Genomic Encyclopedia of Type Strains, Phase IV (KMG-IV): sequencing the most valuable type-strain genomes for metagenomic binning, comparative biology and taxonomic classification.</title>
        <authorList>
            <person name="Goeker M."/>
        </authorList>
    </citation>
    <scope>NUCLEOTIDE SEQUENCE [LARGE SCALE GENOMIC DNA]</scope>
    <source>
        <strain evidence="8 9">DSM 14823</strain>
    </source>
</reference>
<protein>
    <submittedName>
        <fullName evidence="8">Lipopolysaccharide export LptBFGC system permease protein LptF</fullName>
    </submittedName>
    <submittedName>
        <fullName evidence="7">YjgP/YjgQ family permease</fullName>
    </submittedName>
</protein>
<feature type="transmembrane region" description="Helical" evidence="6">
    <location>
        <begin position="32"/>
        <end position="50"/>
    </location>
</feature>
<dbReference type="GeneID" id="78297371"/>
<accession>A0A2U1A9H3</accession>
<evidence type="ECO:0000256" key="1">
    <source>
        <dbReference type="ARBA" id="ARBA00004651"/>
    </source>
</evidence>
<evidence type="ECO:0000256" key="3">
    <source>
        <dbReference type="ARBA" id="ARBA00022692"/>
    </source>
</evidence>
<evidence type="ECO:0000256" key="6">
    <source>
        <dbReference type="SAM" id="Phobius"/>
    </source>
</evidence>
<dbReference type="EMBL" id="JABAEW010000009">
    <property type="protein sequence ID" value="NMD86229.1"/>
    <property type="molecule type" value="Genomic_DNA"/>
</dbReference>
<evidence type="ECO:0000313" key="10">
    <source>
        <dbReference type="Proteomes" id="UP000576225"/>
    </source>
</evidence>
<reference evidence="7 10" key="2">
    <citation type="submission" date="2020-04" db="EMBL/GenBank/DDBJ databases">
        <authorList>
            <person name="Hitch T.C.A."/>
            <person name="Wylensek D."/>
            <person name="Clavel T."/>
        </authorList>
    </citation>
    <scope>NUCLEOTIDE SEQUENCE [LARGE SCALE GENOMIC DNA]</scope>
    <source>
        <strain evidence="7 10">COR2-253-APC-1A</strain>
    </source>
</reference>
<dbReference type="AlphaFoldDB" id="A0A2U1A9H3"/>
<dbReference type="PANTHER" id="PTHR33529">
    <property type="entry name" value="SLR0882 PROTEIN-RELATED"/>
    <property type="match status" value="1"/>
</dbReference>
<sequence length="439" mass="50361">MEKKNLQYEDLTLLPRRWFPLPKLDGYILREFLIKYSVLLLVFVILFILSDVYRDISDFLEAKASYRSILQYLGYKLPGNVRFILPISMLLGCMWTMATFGKNMEITAMRASGVSLFRCGGSIFVVGLIVTAVNIYFNEALVPYTERRAEEIRSEVADGRKYVQNLLTYRSTDQQRHWLFKTFTTDEAQQNVTVKTFWTDGMIDDIVLGAGDAEFDALIRQMFRLKADRILALSREERAKEIRKELKGRKVDFFANRVSYDAGKKAWTFSDGNFTSYDRNDETKFEASRGTSTMHDPQPYKSIVFNEKEIPEAPDDIMNSIKEKDDLPTLVIWDLVRRNDNMPDRVYSIYMTVFYYRLAFPWACFLAVFLGIPLATKNERTGSLMAIITAVGIIIVYIVVAQVFLVLGKGGILNPVFAGLAPTLAFIGCGAYRILHDRN</sequence>
<keyword evidence="9" id="KW-1185">Reference proteome</keyword>
<comment type="caution">
    <text evidence="8">The sequence shown here is derived from an EMBL/GenBank/DDBJ whole genome shotgun (WGS) entry which is preliminary data.</text>
</comment>
<dbReference type="OrthoDB" id="9791458at2"/>
<evidence type="ECO:0000313" key="8">
    <source>
        <dbReference type="EMBL" id="PVY30244.1"/>
    </source>
</evidence>
<feature type="transmembrane region" description="Helical" evidence="6">
    <location>
        <begin position="83"/>
        <end position="101"/>
    </location>
</feature>
<evidence type="ECO:0000256" key="2">
    <source>
        <dbReference type="ARBA" id="ARBA00022475"/>
    </source>
</evidence>
<dbReference type="Proteomes" id="UP000576225">
    <property type="component" value="Unassembled WGS sequence"/>
</dbReference>
<dbReference type="PANTHER" id="PTHR33529:SF2">
    <property type="entry name" value="LIPOPOLYSACCHARIDE EXPORT SYSTEM PERMEASE PROTEIN LPTG"/>
    <property type="match status" value="1"/>
</dbReference>
<keyword evidence="5 6" id="KW-0472">Membrane</keyword>
<gene>
    <name evidence="8" type="ORF">C8D82_1664</name>
    <name evidence="7" type="ORF">HF882_06485</name>
</gene>
<keyword evidence="4 6" id="KW-1133">Transmembrane helix</keyword>
<keyword evidence="3 6" id="KW-0812">Transmembrane</keyword>
<dbReference type="GO" id="GO:0043190">
    <property type="term" value="C:ATP-binding cassette (ABC) transporter complex"/>
    <property type="evidence" value="ECO:0007669"/>
    <property type="project" value="TreeGrafter"/>
</dbReference>
<organism evidence="8 9">
    <name type="scientific">Victivallis vadensis</name>
    <dbReference type="NCBI Taxonomy" id="172901"/>
    <lineage>
        <taxon>Bacteria</taxon>
        <taxon>Pseudomonadati</taxon>
        <taxon>Lentisphaerota</taxon>
        <taxon>Lentisphaeria</taxon>
        <taxon>Victivallales</taxon>
        <taxon>Victivallaceae</taxon>
        <taxon>Victivallis</taxon>
    </lineage>
</organism>
<feature type="transmembrane region" description="Helical" evidence="6">
    <location>
        <begin position="113"/>
        <end position="137"/>
    </location>
</feature>
<evidence type="ECO:0000256" key="5">
    <source>
        <dbReference type="ARBA" id="ARBA00023136"/>
    </source>
</evidence>
<dbReference type="InterPro" id="IPR005495">
    <property type="entry name" value="LptG/LptF_permease"/>
</dbReference>
<evidence type="ECO:0000256" key="4">
    <source>
        <dbReference type="ARBA" id="ARBA00022989"/>
    </source>
</evidence>
<dbReference type="GO" id="GO:0015920">
    <property type="term" value="P:lipopolysaccharide transport"/>
    <property type="evidence" value="ECO:0007669"/>
    <property type="project" value="TreeGrafter"/>
</dbReference>
<name>A0A2U1A9H3_9BACT</name>
<feature type="transmembrane region" description="Helical" evidence="6">
    <location>
        <begin position="412"/>
        <end position="435"/>
    </location>
</feature>
<dbReference type="Pfam" id="PF03739">
    <property type="entry name" value="LptF_LptG"/>
    <property type="match status" value="1"/>
</dbReference>